<dbReference type="EMBL" id="AJ245900">
    <property type="protein sequence ID" value="CAB53478.1"/>
    <property type="molecule type" value="Genomic_DNA"/>
</dbReference>
<organism evidence="1">
    <name type="scientific">Oryza sativa</name>
    <name type="common">Rice</name>
    <dbReference type="NCBI Taxonomy" id="4530"/>
    <lineage>
        <taxon>Eukaryota</taxon>
        <taxon>Viridiplantae</taxon>
        <taxon>Streptophyta</taxon>
        <taxon>Embryophyta</taxon>
        <taxon>Tracheophyta</taxon>
        <taxon>Spermatophyta</taxon>
        <taxon>Magnoliopsida</taxon>
        <taxon>Liliopsida</taxon>
        <taxon>Poales</taxon>
        <taxon>Poaceae</taxon>
        <taxon>BOP clade</taxon>
        <taxon>Oryzoideae</taxon>
        <taxon>Oryzeae</taxon>
        <taxon>Oryzinae</taxon>
        <taxon>Oryza</taxon>
    </lineage>
</organism>
<sequence>MNPYSIIIIVLAHDRLGNIPLKVIRGLFDRKNTDDFVHGMDGKKIENRRPNRADWTGGFFGLELRRHFLGKSMPKVPQLVIELQNRSPTAKPDIRHLLTNQN</sequence>
<protein>
    <submittedName>
        <fullName evidence="1">CAA30375.1 protein</fullName>
    </submittedName>
</protein>
<evidence type="ECO:0000313" key="1">
    <source>
        <dbReference type="EMBL" id="CAB53478.1"/>
    </source>
</evidence>
<dbReference type="AlphaFoldDB" id="Q9ST92"/>
<reference evidence="1" key="1">
    <citation type="submission" date="1999-08" db="EMBL/GenBank/DDBJ databases">
        <title>Oryza sativa chromosome 4 BAC q3037-207F1 genomic sequence.</title>
        <authorList>
            <person name="Hong G."/>
            <person name="Chen Z."/>
        </authorList>
    </citation>
    <scope>NUCLEOTIDE SEQUENCE</scope>
    <source>
        <strain evidence="1">DNA</strain>
    </source>
</reference>
<name>Q9ST92_ORYSA</name>
<accession>Q9ST92</accession>
<gene>
    <name evidence="1" type="primary">q3037.5</name>
</gene>
<proteinExistence type="predicted"/>